<organism evidence="3 4">
    <name type="scientific">Tanacetum coccineum</name>
    <dbReference type="NCBI Taxonomy" id="301880"/>
    <lineage>
        <taxon>Eukaryota</taxon>
        <taxon>Viridiplantae</taxon>
        <taxon>Streptophyta</taxon>
        <taxon>Embryophyta</taxon>
        <taxon>Tracheophyta</taxon>
        <taxon>Spermatophyta</taxon>
        <taxon>Magnoliopsida</taxon>
        <taxon>eudicotyledons</taxon>
        <taxon>Gunneridae</taxon>
        <taxon>Pentapetalae</taxon>
        <taxon>asterids</taxon>
        <taxon>campanulids</taxon>
        <taxon>Asterales</taxon>
        <taxon>Asteraceae</taxon>
        <taxon>Asteroideae</taxon>
        <taxon>Anthemideae</taxon>
        <taxon>Anthemidinae</taxon>
        <taxon>Tanacetum</taxon>
    </lineage>
</organism>
<dbReference type="InterPro" id="IPR005162">
    <property type="entry name" value="Retrotrans_gag_dom"/>
</dbReference>
<feature type="compositionally biased region" description="Low complexity" evidence="1">
    <location>
        <begin position="353"/>
        <end position="382"/>
    </location>
</feature>
<feature type="region of interest" description="Disordered" evidence="1">
    <location>
        <begin position="344"/>
        <end position="382"/>
    </location>
</feature>
<proteinExistence type="predicted"/>
<keyword evidence="3" id="KW-0695">RNA-directed DNA polymerase</keyword>
<dbReference type="PANTHER" id="PTHR33223:SF11">
    <property type="entry name" value="ELEMENT PROTEIN, PUTATIVE-RELATED"/>
    <property type="match status" value="1"/>
</dbReference>
<dbReference type="EMBL" id="BQNB010011253">
    <property type="protein sequence ID" value="GJS88162.1"/>
    <property type="molecule type" value="Genomic_DNA"/>
</dbReference>
<feature type="domain" description="Retrotransposon gag" evidence="2">
    <location>
        <begin position="121"/>
        <end position="214"/>
    </location>
</feature>
<evidence type="ECO:0000313" key="4">
    <source>
        <dbReference type="Proteomes" id="UP001151760"/>
    </source>
</evidence>
<sequence>MRTRSQTRNRNRRQQQQTPPVVVEPVNLEEPIPDQTIVAMADRTMEELLYAPTEGYGEDIVLPEINADHFEIKTNLLQLVQANPFHGLENENPHAHINSFKRITSTLRFRNVPNDVIKLMMFPYSLEGAAKTWYEKEPPNSILTWDDLVTKFVNQFFPPSKTTHLKNKISRFSQEFDESFSEAWERFKGMLRSCPHHGFSELTQVDTFYNGLNENEQDSLNAAAGGNLLSKTTREALNIIENKSKVRYSRNKTNASRVNSRENVSKTDERIDKLADQLSTLVEIVSKKVVVPPAPVKAVEENCVTCGGAHAWYNCPATDNNQNVCATTGTYNQQAPPNRVSNQMAPPGFAPVQNQSQNRNYNNQGQGNNFNRGNNFQNQGFQGQVNHASNFQNQGFQNQPFQVPNNQVNDFSNDFSNYKKSNDQTIRNLQYQITSMKGELKNEIQTTIKNQQTALMSQNNAFQNTLQNNLQNMLSSFFQAQASPSGTLPSNTIPNPKGEMKAITTRSGVAYEGPSNPTKPSPKKVVERETEEITDEEQNNFQGSTAQIPPPVIPKPIPEPEIPKTLPKSTPIPEPEIPKTVPKANIPYPSRRDNQKNREKASYQKEKIFQMFQDLRFDISFADALFLMPRFAPTIRDLLMNKEKLLELVKIPLNENCSAMLLKKLPEKLGDPGKFLISKLGARNVWRFGMIVVDVSQEDSAILDGGAMWGSRWWKCCQRWSDGTGVRGTSMRSSDGGSRG</sequence>
<feature type="region of interest" description="Disordered" evidence="1">
    <location>
        <begin position="559"/>
        <end position="601"/>
    </location>
</feature>
<evidence type="ECO:0000256" key="1">
    <source>
        <dbReference type="SAM" id="MobiDB-lite"/>
    </source>
</evidence>
<reference evidence="3" key="1">
    <citation type="journal article" date="2022" name="Int. J. Mol. Sci.">
        <title>Draft Genome of Tanacetum Coccineum: Genomic Comparison of Closely Related Tanacetum-Family Plants.</title>
        <authorList>
            <person name="Yamashiro T."/>
            <person name="Shiraishi A."/>
            <person name="Nakayama K."/>
            <person name="Satake H."/>
        </authorList>
    </citation>
    <scope>NUCLEOTIDE SEQUENCE</scope>
</reference>
<dbReference type="GO" id="GO:0003964">
    <property type="term" value="F:RNA-directed DNA polymerase activity"/>
    <property type="evidence" value="ECO:0007669"/>
    <property type="project" value="UniProtKB-KW"/>
</dbReference>
<evidence type="ECO:0000313" key="3">
    <source>
        <dbReference type="EMBL" id="GJS88162.1"/>
    </source>
</evidence>
<keyword evidence="4" id="KW-1185">Reference proteome</keyword>
<feature type="region of interest" description="Disordered" evidence="1">
    <location>
        <begin position="1"/>
        <end position="22"/>
    </location>
</feature>
<comment type="caution">
    <text evidence="3">The sequence shown here is derived from an EMBL/GenBank/DDBJ whole genome shotgun (WGS) entry which is preliminary data.</text>
</comment>
<gene>
    <name evidence="3" type="ORF">Tco_0770798</name>
</gene>
<protein>
    <submittedName>
        <fullName evidence="3">Reverse transcriptase domain-containing protein</fullName>
    </submittedName>
</protein>
<keyword evidence="3" id="KW-0548">Nucleotidyltransferase</keyword>
<accession>A0ABQ4ZG37</accession>
<dbReference type="Pfam" id="PF03732">
    <property type="entry name" value="Retrotrans_gag"/>
    <property type="match status" value="1"/>
</dbReference>
<reference evidence="3" key="2">
    <citation type="submission" date="2022-01" db="EMBL/GenBank/DDBJ databases">
        <authorList>
            <person name="Yamashiro T."/>
            <person name="Shiraishi A."/>
            <person name="Satake H."/>
            <person name="Nakayama K."/>
        </authorList>
    </citation>
    <scope>NUCLEOTIDE SEQUENCE</scope>
</reference>
<dbReference type="PANTHER" id="PTHR33223">
    <property type="entry name" value="CCHC-TYPE DOMAIN-CONTAINING PROTEIN"/>
    <property type="match status" value="1"/>
</dbReference>
<feature type="compositionally biased region" description="Basic residues" evidence="1">
    <location>
        <begin position="1"/>
        <end position="13"/>
    </location>
</feature>
<name>A0ABQ4ZG37_9ASTR</name>
<keyword evidence="3" id="KW-0808">Transferase</keyword>
<evidence type="ECO:0000259" key="2">
    <source>
        <dbReference type="Pfam" id="PF03732"/>
    </source>
</evidence>
<feature type="compositionally biased region" description="Basic and acidic residues" evidence="1">
    <location>
        <begin position="590"/>
        <end position="601"/>
    </location>
</feature>
<dbReference type="Proteomes" id="UP001151760">
    <property type="component" value="Unassembled WGS sequence"/>
</dbReference>